<dbReference type="PATRIC" id="fig|742734.4.peg.5608"/>
<evidence type="ECO:0000313" key="3">
    <source>
        <dbReference type="Proteomes" id="UP000037392"/>
    </source>
</evidence>
<comment type="caution">
    <text evidence="2">The sequence shown here is derived from an EMBL/GenBank/DDBJ whole genome shotgun (WGS) entry which is preliminary data.</text>
</comment>
<protein>
    <recommendedName>
        <fullName evidence="4">Type II secretion system protein GspF domain-containing protein</fullName>
    </recommendedName>
</protein>
<feature type="transmembrane region" description="Helical" evidence="1">
    <location>
        <begin position="78"/>
        <end position="97"/>
    </location>
</feature>
<feature type="transmembrane region" description="Helical" evidence="1">
    <location>
        <begin position="249"/>
        <end position="266"/>
    </location>
</feature>
<sequence length="309" mass="35018">MTLMQLLACAGMITGAFLILGLKPMEFIDGLFGFLMQKPRTLKEEINEATSRKKPGVFRREIRTAQEILAMTGRESRFSMICAASLSLFCVGGSLAILMGNYFLAPVLAMGFLFFPFWYVRLTAGHYKKNVAAELETALSIITTAYLRNEDILTAVEENLHYLNPPVCNVFQEFSTQVRMVNPDVEAGLQALRGRIENDVFEEWCNALCDCQYDRSLKTTLTPIVSKLSDMRIVNAELELLVTEPRKEFITMVILVIGNIPLMYFLNRSWYETMMFSYMGQIILAGSAALIFISTACVIRLTKPLEYRR</sequence>
<proteinExistence type="predicted"/>
<organism evidence="2 3">
    <name type="scientific">[Clostridium] citroniae WAL-19142</name>
    <dbReference type="NCBI Taxonomy" id="742734"/>
    <lineage>
        <taxon>Bacteria</taxon>
        <taxon>Bacillati</taxon>
        <taxon>Bacillota</taxon>
        <taxon>Clostridia</taxon>
        <taxon>Lachnospirales</taxon>
        <taxon>Lachnospiraceae</taxon>
        <taxon>Enterocloster</taxon>
    </lineage>
</organism>
<accession>A0A0J9BHQ1</accession>
<evidence type="ECO:0000313" key="2">
    <source>
        <dbReference type="EMBL" id="KMW12518.1"/>
    </source>
</evidence>
<keyword evidence="1" id="KW-0812">Transmembrane</keyword>
<name>A0A0J9BHQ1_9FIRM</name>
<dbReference type="EMBL" id="ADLK01000049">
    <property type="protein sequence ID" value="KMW12518.1"/>
    <property type="molecule type" value="Genomic_DNA"/>
</dbReference>
<keyword evidence="1" id="KW-0472">Membrane</keyword>
<dbReference type="Proteomes" id="UP000037392">
    <property type="component" value="Unassembled WGS sequence"/>
</dbReference>
<keyword evidence="1" id="KW-1133">Transmembrane helix</keyword>
<dbReference type="OrthoDB" id="9780661at2"/>
<gene>
    <name evidence="2" type="ORF">HMPREF9470_05243</name>
</gene>
<reference evidence="2 3" key="1">
    <citation type="submission" date="2011-04" db="EMBL/GenBank/DDBJ databases">
        <title>The Genome Sequence of Clostridium citroniae WAL-19142.</title>
        <authorList>
            <consortium name="The Broad Institute Genome Sequencing Platform"/>
            <person name="Earl A."/>
            <person name="Ward D."/>
            <person name="Feldgarden M."/>
            <person name="Gevers D."/>
            <person name="Warren Y.A."/>
            <person name="Tyrrell K.L."/>
            <person name="Citron D.M."/>
            <person name="Goldstein E.J."/>
            <person name="Daigneault M."/>
            <person name="Allen-Vercoe E."/>
            <person name="Young S.K."/>
            <person name="Zeng Q."/>
            <person name="Gargeya S."/>
            <person name="Fitzgerald M."/>
            <person name="Haas B."/>
            <person name="Abouelleil A."/>
            <person name="Alvarado L."/>
            <person name="Arachchi H.M."/>
            <person name="Berlin A."/>
            <person name="Brown A."/>
            <person name="Chapman S.B."/>
            <person name="Chen Z."/>
            <person name="Dunbar C."/>
            <person name="Freedman E."/>
            <person name="Gearin G."/>
            <person name="Gellesch M."/>
            <person name="Goldberg J."/>
            <person name="Griggs A."/>
            <person name="Gujja S."/>
            <person name="Heilman E.R."/>
            <person name="Heiman D."/>
            <person name="Howarth C."/>
            <person name="Larson L."/>
            <person name="Lui A."/>
            <person name="MacDonald P.J."/>
            <person name="Mehta T."/>
            <person name="Montmayeur A."/>
            <person name="Murphy C."/>
            <person name="Neiman D."/>
            <person name="Pearson M."/>
            <person name="Priest M."/>
            <person name="Roberts A."/>
            <person name="Saif S."/>
            <person name="Shea T."/>
            <person name="Shenoy N."/>
            <person name="Sisk P."/>
            <person name="Stolte C."/>
            <person name="Sykes S."/>
            <person name="White J."/>
            <person name="Yandava C."/>
            <person name="Wortman J."/>
            <person name="Nusbaum C."/>
            <person name="Birren B."/>
        </authorList>
    </citation>
    <scope>NUCLEOTIDE SEQUENCE [LARGE SCALE GENOMIC DNA]</scope>
    <source>
        <strain evidence="2 3">WAL-19142</strain>
    </source>
</reference>
<dbReference type="GeneID" id="93165898"/>
<dbReference type="RefSeq" id="WP_048931108.1">
    <property type="nucleotide sequence ID" value="NZ_KQ235886.1"/>
</dbReference>
<evidence type="ECO:0008006" key="4">
    <source>
        <dbReference type="Google" id="ProtNLM"/>
    </source>
</evidence>
<dbReference type="AlphaFoldDB" id="A0A0J9BHQ1"/>
<feature type="transmembrane region" description="Helical" evidence="1">
    <location>
        <begin position="103"/>
        <end position="120"/>
    </location>
</feature>
<evidence type="ECO:0000256" key="1">
    <source>
        <dbReference type="SAM" id="Phobius"/>
    </source>
</evidence>
<feature type="transmembrane region" description="Helical" evidence="1">
    <location>
        <begin position="6"/>
        <end position="22"/>
    </location>
</feature>
<feature type="transmembrane region" description="Helical" evidence="1">
    <location>
        <begin position="278"/>
        <end position="299"/>
    </location>
</feature>